<evidence type="ECO:0000313" key="3">
    <source>
        <dbReference type="Proteomes" id="UP000321746"/>
    </source>
</evidence>
<dbReference type="InterPro" id="IPR036844">
    <property type="entry name" value="Hint_dom_sf"/>
</dbReference>
<evidence type="ECO:0000313" key="2">
    <source>
        <dbReference type="EMBL" id="GEN63938.1"/>
    </source>
</evidence>
<comment type="caution">
    <text evidence="2">The sequence shown here is derived from an EMBL/GenBank/DDBJ whole genome shotgun (WGS) entry which is preliminary data.</text>
</comment>
<feature type="domain" description="Hedgehog/Intein (Hint)" evidence="1">
    <location>
        <begin position="604"/>
        <end position="741"/>
    </location>
</feature>
<name>A0A511XLY1_9PROT</name>
<sequence>MTTASWNGSSSDDFYDPANWDNGDLPQSHTCQNTNITGAASDPVVAVANGDSYGQISSLSIGDYATLKVTATTDSSDSGYVFSTYAMEIAPTGQLIIDTSSPVELGMYTENRGGTITIIDNPGNVVLDGNRLSGDGQLNLVNSTLGSAETPISVPDMNVTLQGGSTFYAGWYASGASVTFDPATSNTLVLQGTESTITTPVYGVSENSHFAINGDDGVTPVSAAFSENSNGTYSLVISMSNGNALTLSDVTVASGFVPGTASISQDAAGDYIITDLNAASTTTDYTTSATHEQLQQVATAAEQAGGDTSQYTTTGYVNHTSVANDHFTGTGTATSPAEWSNASNWELGAVPQSDSCYQGTLQGTADDPLYVVYDQANAQQFVSLSVLSNATLTITAPAGINPDSYVFSTAGVEVRDNGQLIIDTAARVELGGVSAIDGTLTIENNDGNVVVDSDHLSGSGTLTLDNSTFGTPASSIEVDLPTINLNDNSTLYTALYGNTSTINFDNSHNTIVLSGNSTDVETVFNNVSANTQFAIDADVGASPVSAVYTENSNGSYTLTIGLSNGTTDVLSHVNLAAGFVPGTASFTQDAYGDWLITTASSDACFLAGSLIRTDRGDVAVEDLVAGDQLVVANAGETLRPVVWTGYCDTAVNPTLPDSEAGYPVRILKDAIAENVPSRDLLVTAEHCLFADGGFVPVRMLVNGASIFYDRSITEYRYFHIETAQHSVIVANNTPTESYLDTGHRRTFSSGAVVSLVSRHLNWADDAAAPLLTQRDQVEPIFQRIVARATGVLSLAMPGRPATTRKADLRFETLQGTALRRFNEKDGVFTLELPENISQIRILSRASRPADVVGPFLDDRRRLGVLVSDVTLLDGGAHRAIRSHLDGSTTVGWHGIEGNMRWTAGDAVLDLGTRTPGKKNLLTIHIVAAGPYIIETSEEPVRLCA</sequence>
<keyword evidence="3" id="KW-1185">Reference proteome</keyword>
<dbReference type="InterPro" id="IPR028992">
    <property type="entry name" value="Hedgehog/Intein_dom"/>
</dbReference>
<dbReference type="Proteomes" id="UP000321746">
    <property type="component" value="Unassembled WGS sequence"/>
</dbReference>
<organism evidence="2 3">
    <name type="scientific">Acetobacter oeni</name>
    <dbReference type="NCBI Taxonomy" id="304077"/>
    <lineage>
        <taxon>Bacteria</taxon>
        <taxon>Pseudomonadati</taxon>
        <taxon>Pseudomonadota</taxon>
        <taxon>Alphaproteobacteria</taxon>
        <taxon>Acetobacterales</taxon>
        <taxon>Acetobacteraceae</taxon>
        <taxon>Acetobacter</taxon>
    </lineage>
</organism>
<dbReference type="Pfam" id="PF13403">
    <property type="entry name" value="Hint_2"/>
    <property type="match status" value="1"/>
</dbReference>
<dbReference type="AlphaFoldDB" id="A0A511XLY1"/>
<dbReference type="Gene3D" id="2.170.16.10">
    <property type="entry name" value="Hedgehog/Intein (Hint) domain"/>
    <property type="match status" value="1"/>
</dbReference>
<evidence type="ECO:0000259" key="1">
    <source>
        <dbReference type="Pfam" id="PF13403"/>
    </source>
</evidence>
<dbReference type="OrthoDB" id="7284755at2"/>
<accession>A0A511XLY1</accession>
<proteinExistence type="predicted"/>
<reference evidence="2 3" key="1">
    <citation type="submission" date="2019-07" db="EMBL/GenBank/DDBJ databases">
        <title>Whole genome shotgun sequence of Acetobacter oeni NBRC 105207.</title>
        <authorList>
            <person name="Hosoyama A."/>
            <person name="Uohara A."/>
            <person name="Ohji S."/>
            <person name="Ichikawa N."/>
        </authorList>
    </citation>
    <scope>NUCLEOTIDE SEQUENCE [LARGE SCALE GENOMIC DNA]</scope>
    <source>
        <strain evidence="2 3">NBRC 105207</strain>
    </source>
</reference>
<protein>
    <recommendedName>
        <fullName evidence="1">Hedgehog/Intein (Hint) domain-containing protein</fullName>
    </recommendedName>
</protein>
<dbReference type="SUPFAM" id="SSF51294">
    <property type="entry name" value="Hedgehog/intein (Hint) domain"/>
    <property type="match status" value="1"/>
</dbReference>
<dbReference type="EMBL" id="BJYG01000029">
    <property type="protein sequence ID" value="GEN63938.1"/>
    <property type="molecule type" value="Genomic_DNA"/>
</dbReference>
<dbReference type="RefSeq" id="WP_146889448.1">
    <property type="nucleotide sequence ID" value="NZ_BJYG01000029.1"/>
</dbReference>
<gene>
    <name evidence="2" type="ORF">AOE01nite_21620</name>
</gene>